<dbReference type="InterPro" id="IPR013029">
    <property type="entry name" value="YchF_C"/>
</dbReference>
<evidence type="ECO:0000256" key="3">
    <source>
        <dbReference type="ARBA" id="ARBA00022741"/>
    </source>
</evidence>
<feature type="coiled-coil region" evidence="7">
    <location>
        <begin position="130"/>
        <end position="176"/>
    </location>
</feature>
<dbReference type="Gene3D" id="1.10.150.300">
    <property type="entry name" value="TGS-like domain"/>
    <property type="match status" value="1"/>
</dbReference>
<dbReference type="InterPro" id="IPR031167">
    <property type="entry name" value="G_OBG"/>
</dbReference>
<comment type="function">
    <text evidence="6">ATPase that binds to both the 70S ribosome and the 50S ribosomal subunit in a nucleotide-independent manner.</text>
</comment>
<dbReference type="GO" id="GO:0005524">
    <property type="term" value="F:ATP binding"/>
    <property type="evidence" value="ECO:0007669"/>
    <property type="project" value="UniProtKB-UniRule"/>
</dbReference>
<feature type="domain" description="OBG-type G" evidence="8">
    <location>
        <begin position="2"/>
        <end position="283"/>
    </location>
</feature>
<keyword evidence="2" id="KW-0479">Metal-binding</keyword>
<gene>
    <name evidence="6" type="primary">ychF</name>
    <name evidence="10" type="ORF">US42_C0008G0022</name>
</gene>
<keyword evidence="3 6" id="KW-0547">Nucleotide-binding</keyword>
<dbReference type="GO" id="GO:0046872">
    <property type="term" value="F:metal ion binding"/>
    <property type="evidence" value="ECO:0007669"/>
    <property type="project" value="UniProtKB-KW"/>
</dbReference>
<evidence type="ECO:0000313" key="10">
    <source>
        <dbReference type="EMBL" id="KKQ27511.1"/>
    </source>
</evidence>
<sequence length="368" mass="40403">MLSIGIVGLPNVGKSTLFNALTRSKLANAQNFPFCTIDPNIGVVEVPDERLEKLAKVSNSKKIVPTAIQFVDIAGLVKGASEGQGLGNKFLSHIREVDAIVQVVREFSDSNVIHVNNKVDPQDDANTINLELILADLQTVSKKLNNAKKDAKGAAAKDMKLTIETLEKIQTQLEAEKFVLPQQDPAHCGADDYFFTEDELAIVKDLHLLTMKPMLYVVNVDEAPINHTPILGQEGTSQIEICAKLEAELADLSPEEAKQYLKELGLNETGLDKLITAGYKLLKLVTFLTSGEPETRAWTVREGTKAPDAAGVIHTDFIKGFVKADVCNWQDFIEFNGWSGIKTSGKLRLEGKDYVIKDGDTIYFHIAN</sequence>
<dbReference type="PANTHER" id="PTHR23305">
    <property type="entry name" value="OBG GTPASE FAMILY"/>
    <property type="match status" value="1"/>
</dbReference>
<evidence type="ECO:0000256" key="4">
    <source>
        <dbReference type="ARBA" id="ARBA00022840"/>
    </source>
</evidence>
<dbReference type="HAMAP" id="MF_00944">
    <property type="entry name" value="YchF_OLA1_ATPase"/>
    <property type="match status" value="1"/>
</dbReference>
<dbReference type="InterPro" id="IPR023192">
    <property type="entry name" value="TGS-like_dom_sf"/>
</dbReference>
<dbReference type="EMBL" id="LBSX01000008">
    <property type="protein sequence ID" value="KKQ27511.1"/>
    <property type="molecule type" value="Genomic_DNA"/>
</dbReference>
<dbReference type="Pfam" id="PF06071">
    <property type="entry name" value="YchF-GTPase_C"/>
    <property type="match status" value="1"/>
</dbReference>
<dbReference type="PATRIC" id="fig|1619046.3.peg.543"/>
<evidence type="ECO:0000256" key="5">
    <source>
        <dbReference type="ARBA" id="ARBA00022842"/>
    </source>
</evidence>
<dbReference type="Pfam" id="PF01926">
    <property type="entry name" value="MMR_HSR1"/>
    <property type="match status" value="1"/>
</dbReference>
<dbReference type="PROSITE" id="PS51710">
    <property type="entry name" value="G_OBG"/>
    <property type="match status" value="1"/>
</dbReference>
<dbReference type="AlphaFoldDB" id="A0A0G0JHB5"/>
<comment type="caution">
    <text evidence="10">The sequence shown here is derived from an EMBL/GenBank/DDBJ whole genome shotgun (WGS) entry which is preliminary data.</text>
</comment>
<evidence type="ECO:0000313" key="11">
    <source>
        <dbReference type="Proteomes" id="UP000034849"/>
    </source>
</evidence>
<evidence type="ECO:0000256" key="2">
    <source>
        <dbReference type="ARBA" id="ARBA00022723"/>
    </source>
</evidence>
<dbReference type="InterPro" id="IPR004095">
    <property type="entry name" value="TGS"/>
</dbReference>
<dbReference type="FunFam" id="1.10.150.300:FF:000001">
    <property type="entry name" value="Ribosome-binding ATPase YchF"/>
    <property type="match status" value="1"/>
</dbReference>
<dbReference type="InterPro" id="IPR006073">
    <property type="entry name" value="GTP-bd"/>
</dbReference>
<dbReference type="CDD" id="cd01900">
    <property type="entry name" value="YchF"/>
    <property type="match status" value="1"/>
</dbReference>
<evidence type="ECO:0000259" key="8">
    <source>
        <dbReference type="PROSITE" id="PS51710"/>
    </source>
</evidence>
<dbReference type="PIRSF" id="PIRSF006641">
    <property type="entry name" value="CHP00092"/>
    <property type="match status" value="1"/>
</dbReference>
<dbReference type="InterPro" id="IPR027417">
    <property type="entry name" value="P-loop_NTPase"/>
</dbReference>
<evidence type="ECO:0000259" key="9">
    <source>
        <dbReference type="PROSITE" id="PS51880"/>
    </source>
</evidence>
<dbReference type="GO" id="GO:0005737">
    <property type="term" value="C:cytoplasm"/>
    <property type="evidence" value="ECO:0007669"/>
    <property type="project" value="TreeGrafter"/>
</dbReference>
<name>A0A0G0JHB5_9BACT</name>
<dbReference type="STRING" id="1619046.US42_C0008G0022"/>
<accession>A0A0G0JHB5</accession>
<evidence type="ECO:0000256" key="6">
    <source>
        <dbReference type="HAMAP-Rule" id="MF_00944"/>
    </source>
</evidence>
<organism evidence="10 11">
    <name type="scientific">Candidatus Magasanikbacteria bacterium GW2011_GWC2_37_14</name>
    <dbReference type="NCBI Taxonomy" id="1619046"/>
    <lineage>
        <taxon>Bacteria</taxon>
        <taxon>Candidatus Magasanikiibacteriota</taxon>
    </lineage>
</organism>
<dbReference type="GO" id="GO:0043023">
    <property type="term" value="F:ribosomal large subunit binding"/>
    <property type="evidence" value="ECO:0007669"/>
    <property type="project" value="UniProtKB-UniRule"/>
</dbReference>
<dbReference type="PANTHER" id="PTHR23305:SF18">
    <property type="entry name" value="OBG-TYPE G DOMAIN-CONTAINING PROTEIN"/>
    <property type="match status" value="1"/>
</dbReference>
<dbReference type="InterPro" id="IPR004396">
    <property type="entry name" value="ATPase_YchF/OLA1"/>
</dbReference>
<dbReference type="Gene3D" id="3.10.20.30">
    <property type="match status" value="1"/>
</dbReference>
<reference evidence="10 11" key="1">
    <citation type="journal article" date="2015" name="Nature">
        <title>rRNA introns, odd ribosomes, and small enigmatic genomes across a large radiation of phyla.</title>
        <authorList>
            <person name="Brown C.T."/>
            <person name="Hug L.A."/>
            <person name="Thomas B.C."/>
            <person name="Sharon I."/>
            <person name="Castelle C.J."/>
            <person name="Singh A."/>
            <person name="Wilkins M.J."/>
            <person name="Williams K.H."/>
            <person name="Banfield J.F."/>
        </authorList>
    </citation>
    <scope>NUCLEOTIDE SEQUENCE [LARGE SCALE GENOMIC DNA]</scope>
</reference>
<protein>
    <recommendedName>
        <fullName evidence="6">Ribosome-binding ATPase YchF</fullName>
    </recommendedName>
</protein>
<dbReference type="InterPro" id="IPR012676">
    <property type="entry name" value="TGS-like"/>
</dbReference>
<dbReference type="SUPFAM" id="SSF52540">
    <property type="entry name" value="P-loop containing nucleoside triphosphate hydrolases"/>
    <property type="match status" value="1"/>
</dbReference>
<dbReference type="NCBIfam" id="TIGR00092">
    <property type="entry name" value="redox-regulated ATPase YchF"/>
    <property type="match status" value="1"/>
</dbReference>
<dbReference type="Gene3D" id="3.40.50.300">
    <property type="entry name" value="P-loop containing nucleotide triphosphate hydrolases"/>
    <property type="match status" value="1"/>
</dbReference>
<dbReference type="GO" id="GO:0005525">
    <property type="term" value="F:GTP binding"/>
    <property type="evidence" value="ECO:0007669"/>
    <property type="project" value="InterPro"/>
</dbReference>
<dbReference type="InterPro" id="IPR012675">
    <property type="entry name" value="Beta-grasp_dom_sf"/>
</dbReference>
<dbReference type="InterPro" id="IPR041706">
    <property type="entry name" value="YchF_N"/>
</dbReference>
<keyword evidence="5" id="KW-0460">Magnesium</keyword>
<comment type="cofactor">
    <cofactor evidence="1">
        <name>Mg(2+)</name>
        <dbReference type="ChEBI" id="CHEBI:18420"/>
    </cofactor>
</comment>
<proteinExistence type="inferred from homology"/>
<evidence type="ECO:0000256" key="7">
    <source>
        <dbReference type="SAM" id="Coils"/>
    </source>
</evidence>
<dbReference type="FunFam" id="3.10.20.30:FF:000001">
    <property type="entry name" value="Ribosome-binding ATPase YchF"/>
    <property type="match status" value="1"/>
</dbReference>
<evidence type="ECO:0000256" key="1">
    <source>
        <dbReference type="ARBA" id="ARBA00001946"/>
    </source>
</evidence>
<dbReference type="GO" id="GO:0016887">
    <property type="term" value="F:ATP hydrolysis activity"/>
    <property type="evidence" value="ECO:0007669"/>
    <property type="project" value="UniProtKB-UniRule"/>
</dbReference>
<keyword evidence="7" id="KW-0175">Coiled coil</keyword>
<comment type="similarity">
    <text evidence="6">Belongs to the TRAFAC class OBG-HflX-like GTPase superfamily. OBG GTPase family. YchF/OLA1 subfamily.</text>
</comment>
<feature type="domain" description="TGS" evidence="9">
    <location>
        <begin position="283"/>
        <end position="366"/>
    </location>
</feature>
<dbReference type="SUPFAM" id="SSF81271">
    <property type="entry name" value="TGS-like"/>
    <property type="match status" value="1"/>
</dbReference>
<dbReference type="PROSITE" id="PS51880">
    <property type="entry name" value="TGS"/>
    <property type="match status" value="1"/>
</dbReference>
<dbReference type="PRINTS" id="PR00326">
    <property type="entry name" value="GTP1OBG"/>
</dbReference>
<feature type="binding site" evidence="6">
    <location>
        <begin position="11"/>
        <end position="16"/>
    </location>
    <ligand>
        <name>ATP</name>
        <dbReference type="ChEBI" id="CHEBI:30616"/>
    </ligand>
</feature>
<keyword evidence="4 6" id="KW-0067">ATP-binding</keyword>
<dbReference type="CDD" id="cd04867">
    <property type="entry name" value="TGS_YchF_OLA1"/>
    <property type="match status" value="1"/>
</dbReference>
<dbReference type="Proteomes" id="UP000034849">
    <property type="component" value="Unassembled WGS sequence"/>
</dbReference>